<dbReference type="GO" id="GO:0004622">
    <property type="term" value="F:phosphatidylcholine lysophospholipase activity"/>
    <property type="evidence" value="ECO:0007669"/>
    <property type="project" value="TreeGrafter"/>
</dbReference>
<feature type="domain" description="SGNH hydrolase-type esterase" evidence="3">
    <location>
        <begin position="50"/>
        <end position="221"/>
    </location>
</feature>
<comment type="caution">
    <text evidence="4">The sequence shown here is derived from an EMBL/GenBank/DDBJ whole genome shotgun (WGS) entry which is preliminary data.</text>
</comment>
<sequence length="452" mass="48094">MLHKLPLYTLLAGLGLTALGLAGRPTAAATTARPFGAAADSLDALKIVYLGSSVPYGQGATNKYGYTSRYTAELQQRHAAGLGRAWTSANASVPGDNTSKVAARWRRDLLPQRGRYVVLALSLGNEGIHGGGQPIFEQFGRNLAALVARARADGRVPVITNCYTRNDFTPEDYAFTKQMNLLLHAWTVPTVNLLGAVDDGQGHWAPGYWDDALHPNDRGHAELARAIVPSLFDALRAGKPVPRWQPSSGTALAPGAALRVVPEAGLHAFTQAVSFWGAGPAGRLLTLTDSLGTGFVDLDAVGTLTYASARGGRLASTGRATGARWHHLVLTHYYARGETVLYLDSTRVGSLPEKLLLRQLTLGGHPARPGGKYRNWLLYRAGMNAEEVHALAADSLLKSSLEVYAPLAGPKAALSNLAQSTNRLQPLPPAAPARRPRASSSPARRPARPAAR</sequence>
<dbReference type="PANTHER" id="PTHR30383:SF5">
    <property type="entry name" value="SGNH HYDROLASE-TYPE ESTERASE DOMAIN-CONTAINING PROTEIN"/>
    <property type="match status" value="1"/>
</dbReference>
<dbReference type="AlphaFoldDB" id="A0A7Y0FMX1"/>
<evidence type="ECO:0000256" key="1">
    <source>
        <dbReference type="SAM" id="MobiDB-lite"/>
    </source>
</evidence>
<dbReference type="InterPro" id="IPR051532">
    <property type="entry name" value="Ester_Hydrolysis_Enzymes"/>
</dbReference>
<dbReference type="EMBL" id="JABBGH010000002">
    <property type="protein sequence ID" value="NML66342.1"/>
    <property type="molecule type" value="Genomic_DNA"/>
</dbReference>
<dbReference type="Proteomes" id="UP000559626">
    <property type="component" value="Unassembled WGS sequence"/>
</dbReference>
<evidence type="ECO:0000313" key="5">
    <source>
        <dbReference type="Proteomes" id="UP000559626"/>
    </source>
</evidence>
<dbReference type="CDD" id="cd00229">
    <property type="entry name" value="SGNH_hydrolase"/>
    <property type="match status" value="1"/>
</dbReference>
<keyword evidence="2" id="KW-0732">Signal</keyword>
<evidence type="ECO:0000313" key="4">
    <source>
        <dbReference type="EMBL" id="NML66342.1"/>
    </source>
</evidence>
<dbReference type="PANTHER" id="PTHR30383">
    <property type="entry name" value="THIOESTERASE 1/PROTEASE 1/LYSOPHOSPHOLIPASE L1"/>
    <property type="match status" value="1"/>
</dbReference>
<dbReference type="RefSeq" id="WP_169531990.1">
    <property type="nucleotide sequence ID" value="NZ_JABBGH010000002.1"/>
</dbReference>
<gene>
    <name evidence="4" type="ORF">HHL22_14105</name>
</gene>
<dbReference type="InterPro" id="IPR036514">
    <property type="entry name" value="SGNH_hydro_sf"/>
</dbReference>
<name>A0A7Y0FMX1_9BACT</name>
<organism evidence="4 5">
    <name type="scientific">Hymenobacter polaris</name>
    <dbReference type="NCBI Taxonomy" id="2682546"/>
    <lineage>
        <taxon>Bacteria</taxon>
        <taxon>Pseudomonadati</taxon>
        <taxon>Bacteroidota</taxon>
        <taxon>Cytophagia</taxon>
        <taxon>Cytophagales</taxon>
        <taxon>Hymenobacteraceae</taxon>
        <taxon>Hymenobacter</taxon>
    </lineage>
</organism>
<proteinExistence type="predicted"/>
<accession>A0A7Y0FMX1</accession>
<keyword evidence="4" id="KW-0378">Hydrolase</keyword>
<protein>
    <submittedName>
        <fullName evidence="4">SGNH/GDSL hydrolase family protein</fullName>
    </submittedName>
</protein>
<dbReference type="GO" id="GO:0004553">
    <property type="term" value="F:hydrolase activity, hydrolyzing O-glycosyl compounds"/>
    <property type="evidence" value="ECO:0007669"/>
    <property type="project" value="UniProtKB-ARBA"/>
</dbReference>
<keyword evidence="5" id="KW-1185">Reference proteome</keyword>
<dbReference type="GO" id="GO:0005975">
    <property type="term" value="P:carbohydrate metabolic process"/>
    <property type="evidence" value="ECO:0007669"/>
    <property type="project" value="UniProtKB-ARBA"/>
</dbReference>
<dbReference type="InterPro" id="IPR013320">
    <property type="entry name" value="ConA-like_dom_sf"/>
</dbReference>
<feature type="region of interest" description="Disordered" evidence="1">
    <location>
        <begin position="418"/>
        <end position="452"/>
    </location>
</feature>
<evidence type="ECO:0000259" key="3">
    <source>
        <dbReference type="Pfam" id="PF13472"/>
    </source>
</evidence>
<evidence type="ECO:0000256" key="2">
    <source>
        <dbReference type="SAM" id="SignalP"/>
    </source>
</evidence>
<dbReference type="Gene3D" id="3.40.50.1110">
    <property type="entry name" value="SGNH hydrolase"/>
    <property type="match status" value="1"/>
</dbReference>
<feature type="signal peptide" evidence="2">
    <location>
        <begin position="1"/>
        <end position="22"/>
    </location>
</feature>
<dbReference type="SUPFAM" id="SSF49899">
    <property type="entry name" value="Concanavalin A-like lectins/glucanases"/>
    <property type="match status" value="1"/>
</dbReference>
<dbReference type="Pfam" id="PF13472">
    <property type="entry name" value="Lipase_GDSL_2"/>
    <property type="match status" value="1"/>
</dbReference>
<dbReference type="SUPFAM" id="SSF52266">
    <property type="entry name" value="SGNH hydrolase"/>
    <property type="match status" value="1"/>
</dbReference>
<reference evidence="4 5" key="1">
    <citation type="submission" date="2020-04" db="EMBL/GenBank/DDBJ databases">
        <title>Hymenobacter polaris sp. nov., isolated from Arctic soil.</title>
        <authorList>
            <person name="Dahal R.H."/>
        </authorList>
    </citation>
    <scope>NUCLEOTIDE SEQUENCE [LARGE SCALE GENOMIC DNA]</scope>
    <source>
        <strain evidence="4 5">RP-2-7</strain>
    </source>
</reference>
<dbReference type="InterPro" id="IPR013830">
    <property type="entry name" value="SGNH_hydro"/>
</dbReference>
<feature type="chain" id="PRO_5030982877" evidence="2">
    <location>
        <begin position="23"/>
        <end position="452"/>
    </location>
</feature>